<dbReference type="EMBL" id="JAUUTY010000005">
    <property type="protein sequence ID" value="KAK1626797.1"/>
    <property type="molecule type" value="Genomic_DNA"/>
</dbReference>
<dbReference type="AlphaFoldDB" id="A0AAD8RLE9"/>
<dbReference type="CDD" id="cd09917">
    <property type="entry name" value="F-box_SF"/>
    <property type="match status" value="1"/>
</dbReference>
<dbReference type="InterPro" id="IPR036047">
    <property type="entry name" value="F-box-like_dom_sf"/>
</dbReference>
<evidence type="ECO:0000259" key="2">
    <source>
        <dbReference type="Pfam" id="PF24523"/>
    </source>
</evidence>
<dbReference type="PANTHER" id="PTHR35828">
    <property type="entry name" value="OS08G0203800 PROTEIN-RELATED"/>
    <property type="match status" value="1"/>
</dbReference>
<organism evidence="3 4">
    <name type="scientific">Lolium multiflorum</name>
    <name type="common">Italian ryegrass</name>
    <name type="synonym">Lolium perenne subsp. multiflorum</name>
    <dbReference type="NCBI Taxonomy" id="4521"/>
    <lineage>
        <taxon>Eukaryota</taxon>
        <taxon>Viridiplantae</taxon>
        <taxon>Streptophyta</taxon>
        <taxon>Embryophyta</taxon>
        <taxon>Tracheophyta</taxon>
        <taxon>Spermatophyta</taxon>
        <taxon>Magnoliopsida</taxon>
        <taxon>Liliopsida</taxon>
        <taxon>Poales</taxon>
        <taxon>Poaceae</taxon>
        <taxon>BOP clade</taxon>
        <taxon>Pooideae</taxon>
        <taxon>Poodae</taxon>
        <taxon>Poeae</taxon>
        <taxon>Poeae Chloroplast Group 2 (Poeae type)</taxon>
        <taxon>Loliodinae</taxon>
        <taxon>Loliinae</taxon>
        <taxon>Lolium</taxon>
    </lineage>
</organism>
<evidence type="ECO:0008006" key="5">
    <source>
        <dbReference type="Google" id="ProtNLM"/>
    </source>
</evidence>
<dbReference type="PANTHER" id="PTHR35828:SF22">
    <property type="entry name" value="OS10G0103633 PROTEIN"/>
    <property type="match status" value="1"/>
</dbReference>
<dbReference type="InterPro" id="IPR056016">
    <property type="entry name" value="DUF7595"/>
</dbReference>
<protein>
    <recommendedName>
        <fullName evidence="5">F-box domain-containing protein</fullName>
    </recommendedName>
</protein>
<dbReference type="InterPro" id="IPR001810">
    <property type="entry name" value="F-box_dom"/>
</dbReference>
<reference evidence="3" key="1">
    <citation type="submission" date="2023-07" db="EMBL/GenBank/DDBJ databases">
        <title>A chromosome-level genome assembly of Lolium multiflorum.</title>
        <authorList>
            <person name="Chen Y."/>
            <person name="Copetti D."/>
            <person name="Kolliker R."/>
            <person name="Studer B."/>
        </authorList>
    </citation>
    <scope>NUCLEOTIDE SEQUENCE</scope>
    <source>
        <strain evidence="3">02402/16</strain>
        <tissue evidence="3">Leaf</tissue>
    </source>
</reference>
<dbReference type="Pfam" id="PF00646">
    <property type="entry name" value="F-box"/>
    <property type="match status" value="1"/>
</dbReference>
<dbReference type="Proteomes" id="UP001231189">
    <property type="component" value="Unassembled WGS sequence"/>
</dbReference>
<evidence type="ECO:0000313" key="3">
    <source>
        <dbReference type="EMBL" id="KAK1626797.1"/>
    </source>
</evidence>
<proteinExistence type="predicted"/>
<name>A0AAD8RLE9_LOLMU</name>
<dbReference type="Pfam" id="PF24523">
    <property type="entry name" value="DUF7595"/>
    <property type="match status" value="1"/>
</dbReference>
<dbReference type="SUPFAM" id="SSF81383">
    <property type="entry name" value="F-box domain"/>
    <property type="match status" value="1"/>
</dbReference>
<sequence>MAPSRKSRREKEKPETPMAWKLPMDLLREIIARSDHRTLVRCAATCNLLRREILSPPFDRRVTEAAPCILVNLCADAKKPLALVHPTTPAAMTFCHKHLPRILSRNVGILLANYKPVSSRRGLVVLRRLNSEKRPKSDRCSELCVYDPMSGAQTFFSDPPEIRINQYYDPKYVVLTAADGIDGSFLLLVLDLHGYGIRVHTASPCGTWGPVRYESKHDTVCVSPRKRGDPAILSHGAIHWVSDYHKQIQSSRKQGSVKLPPSNCDVKHGGNQLYLATSSDGKLLKLLAIQEFMLYVWLQVPGGSDWSLETVIDMEEKLRSLDPRVTGGPDKRIEFEGSGRRTGEVVFLVEVRNQGYTDVYSDTLIVFDLEAMKVHRQKRGLVLLEIDLPSRLKNMKTFS</sequence>
<evidence type="ECO:0000313" key="4">
    <source>
        <dbReference type="Proteomes" id="UP001231189"/>
    </source>
</evidence>
<keyword evidence="4" id="KW-1185">Reference proteome</keyword>
<evidence type="ECO:0000259" key="1">
    <source>
        <dbReference type="Pfam" id="PF00646"/>
    </source>
</evidence>
<feature type="domain" description="DUF7595" evidence="2">
    <location>
        <begin position="105"/>
        <end position="398"/>
    </location>
</feature>
<feature type="domain" description="F-box" evidence="1">
    <location>
        <begin position="21"/>
        <end position="60"/>
    </location>
</feature>
<comment type="caution">
    <text evidence="3">The sequence shown here is derived from an EMBL/GenBank/DDBJ whole genome shotgun (WGS) entry which is preliminary data.</text>
</comment>
<gene>
    <name evidence="3" type="ORF">QYE76_001112</name>
</gene>
<accession>A0AAD8RLE9</accession>